<accession>A0A0G0VE56</accession>
<proteinExistence type="predicted"/>
<comment type="caution">
    <text evidence="1">The sequence shown here is derived from an EMBL/GenBank/DDBJ whole genome shotgun (WGS) entry which is preliminary data.</text>
</comment>
<reference evidence="1 2" key="1">
    <citation type="journal article" date="2015" name="Nature">
        <title>rRNA introns, odd ribosomes, and small enigmatic genomes across a large radiation of phyla.</title>
        <authorList>
            <person name="Brown C.T."/>
            <person name="Hug L.A."/>
            <person name="Thomas B.C."/>
            <person name="Sharon I."/>
            <person name="Castelle C.J."/>
            <person name="Singh A."/>
            <person name="Wilkins M.J."/>
            <person name="Williams K.H."/>
            <person name="Banfield J.F."/>
        </authorList>
    </citation>
    <scope>NUCLEOTIDE SEQUENCE [LARGE SCALE GENOMIC DNA]</scope>
</reference>
<dbReference type="EMBL" id="LCAU01000006">
    <property type="protein sequence ID" value="KKR97961.1"/>
    <property type="molecule type" value="Genomic_DNA"/>
</dbReference>
<name>A0A0G0VE56_9BACT</name>
<dbReference type="Proteomes" id="UP000034746">
    <property type="component" value="Unassembled WGS sequence"/>
</dbReference>
<dbReference type="AlphaFoldDB" id="A0A0G0VE56"/>
<feature type="non-terminal residue" evidence="1">
    <location>
        <position position="1"/>
    </location>
</feature>
<organism evidence="1 2">
    <name type="scientific">Candidatus Uhrbacteria bacterium GW2011_GWF2_41_16</name>
    <dbReference type="NCBI Taxonomy" id="1618997"/>
    <lineage>
        <taxon>Bacteria</taxon>
        <taxon>Candidatus Uhriibacteriota</taxon>
    </lineage>
</organism>
<protein>
    <submittedName>
        <fullName evidence="1">Uncharacterized protein</fullName>
    </submittedName>
</protein>
<gene>
    <name evidence="1" type="ORF">UU48_C0006G0001</name>
</gene>
<evidence type="ECO:0000313" key="2">
    <source>
        <dbReference type="Proteomes" id="UP000034746"/>
    </source>
</evidence>
<evidence type="ECO:0000313" key="1">
    <source>
        <dbReference type="EMBL" id="KKR97961.1"/>
    </source>
</evidence>
<sequence length="39" mass="4393">TEIPEEIQISGVISIREHQTTLAADARAKGYRVRVEINK</sequence>